<evidence type="ECO:0000313" key="9">
    <source>
        <dbReference type="Proteomes" id="UP000183615"/>
    </source>
</evidence>
<dbReference type="EMBL" id="MIYZ01000031">
    <property type="protein sequence ID" value="OIR21882.1"/>
    <property type="molecule type" value="Genomic_DNA"/>
</dbReference>
<reference evidence="8 9" key="1">
    <citation type="submission" date="2016-08" db="EMBL/GenBank/DDBJ databases">
        <title>New Insights into Marine Group III Euryarchaeota, from dark to light.</title>
        <authorList>
            <person name="Haro-Moreno J.M."/>
            <person name="Rodriguez-Valera F."/>
            <person name="Lopez-Garcia P."/>
            <person name="Moreira D."/>
            <person name="Martin-Cuadrado A.B."/>
        </authorList>
    </citation>
    <scope>NUCLEOTIDE SEQUENCE [LARGE SCALE GENOMIC DNA]</scope>
    <source>
        <strain evidence="8">CG-Epi2</strain>
    </source>
</reference>
<dbReference type="GO" id="GO:0016887">
    <property type="term" value="F:ATP hydrolysis activity"/>
    <property type="evidence" value="ECO:0007669"/>
    <property type="project" value="InterPro"/>
</dbReference>
<dbReference type="Pfam" id="PF13238">
    <property type="entry name" value="AAA_18"/>
    <property type="match status" value="1"/>
</dbReference>
<dbReference type="EC" id="2.7.4.3" evidence="7"/>
<organism evidence="8 9">
    <name type="scientific">Marine Group III euryarchaeote CG-Epi2</name>
    <dbReference type="NCBI Taxonomy" id="1888996"/>
    <lineage>
        <taxon>Archaea</taxon>
        <taxon>Methanobacteriati</taxon>
        <taxon>Thermoplasmatota</taxon>
        <taxon>Thermoplasmata</taxon>
        <taxon>Candidatus Thermoprofundales</taxon>
    </lineage>
</organism>
<dbReference type="GO" id="GO:0004017">
    <property type="term" value="F:AMP kinase activity"/>
    <property type="evidence" value="ECO:0007669"/>
    <property type="project" value="UniProtKB-UniRule"/>
</dbReference>
<keyword evidence="3 7" id="KW-0808">Transferase</keyword>
<dbReference type="PANTHER" id="PTHR12595:SF0">
    <property type="entry name" value="ADENYLATE KINASE ISOENZYME 6"/>
    <property type="match status" value="1"/>
</dbReference>
<keyword evidence="4 7" id="KW-0547">Nucleotide-binding</keyword>
<keyword evidence="5 7" id="KW-0418">Kinase</keyword>
<dbReference type="AlphaFoldDB" id="A0A1J5TLP1"/>
<evidence type="ECO:0000256" key="1">
    <source>
        <dbReference type="ARBA" id="ARBA00022517"/>
    </source>
</evidence>
<evidence type="ECO:0000256" key="6">
    <source>
        <dbReference type="ARBA" id="ARBA00022840"/>
    </source>
</evidence>
<feature type="binding site" evidence="7">
    <location>
        <position position="13"/>
    </location>
    <ligand>
        <name>ATP</name>
        <dbReference type="ChEBI" id="CHEBI:30616"/>
    </ligand>
</feature>
<accession>A0A1J5TLP1</accession>
<gene>
    <name evidence="8" type="ORF">BET99_05620</name>
</gene>
<evidence type="ECO:0000256" key="3">
    <source>
        <dbReference type="ARBA" id="ARBA00022679"/>
    </source>
</evidence>
<feature type="binding site" evidence="7">
    <location>
        <position position="15"/>
    </location>
    <ligand>
        <name>ATP</name>
        <dbReference type="ChEBI" id="CHEBI:30616"/>
    </ligand>
</feature>
<keyword evidence="1 7" id="KW-0690">Ribosome biogenesis</keyword>
<dbReference type="SUPFAM" id="SSF52540">
    <property type="entry name" value="P-loop containing nucleoside triphosphate hydrolases"/>
    <property type="match status" value="1"/>
</dbReference>
<name>A0A1J5TLP1_9ARCH</name>
<comment type="similarity">
    <text evidence="7">Belongs to the adenylate kinase family. AK6 subfamily.</text>
</comment>
<evidence type="ECO:0000256" key="2">
    <source>
        <dbReference type="ARBA" id="ARBA00022552"/>
    </source>
</evidence>
<dbReference type="GO" id="GO:0042274">
    <property type="term" value="P:ribosomal small subunit biogenesis"/>
    <property type="evidence" value="ECO:0007669"/>
    <property type="project" value="UniProtKB-UniRule"/>
</dbReference>
<sequence>MVRCALTGTPGTGKTSISDFLDTKVVHLSDYYEEASEGKTKSGEWLIDLDKINTIVSEANLKEVFYEGHTSHTLDNLEMVILLRCDPPVLRKRLTKRNYSKEKINENLEAEALNIIFEEAIENISEDKIFQLDTTDQTPEQSAKKIMNFMNGNIKLDESYDYSERIMEWY</sequence>
<evidence type="ECO:0000313" key="8">
    <source>
        <dbReference type="EMBL" id="OIR21882.1"/>
    </source>
</evidence>
<comment type="subunit">
    <text evidence="7">Interacts with uS11. Not a structural component of 40S pre-ribosomes, but transiently interacts with them by binding to uS11.</text>
</comment>
<dbReference type="Gene3D" id="3.40.50.300">
    <property type="entry name" value="P-loop containing nucleotide triphosphate hydrolases"/>
    <property type="match status" value="1"/>
</dbReference>
<comment type="function">
    <text evidence="7">Broad-specificity nucleoside monophosphate (NMP) kinase that catalyzes the reversible transfer of the terminal phosphate group between nucleoside triphosphates and monophosphates. Has also ATPase activity. Involved in the late maturation steps of the 30S ribosomal particles, specifically 16S rRNA maturation. While NMP activity is not required for ribosome maturation, ATPase activity is. Associates transiently with small ribosomal subunit protein uS11. ATP hydrolysis breaks the interaction with uS11. May temporarily remove uS11 from the ribosome to enable a conformational change of the ribosomal RNA that is needed for the final maturation step of the small ribosomal subunit.</text>
</comment>
<dbReference type="InterPro" id="IPR027417">
    <property type="entry name" value="P-loop_NTPase"/>
</dbReference>
<feature type="binding site" evidence="7">
    <location>
        <position position="97"/>
    </location>
    <ligand>
        <name>ATP</name>
        <dbReference type="ChEBI" id="CHEBI:30616"/>
    </ligand>
</feature>
<feature type="binding site" evidence="7">
    <location>
        <position position="16"/>
    </location>
    <ligand>
        <name>ATP</name>
        <dbReference type="ChEBI" id="CHEBI:30616"/>
    </ligand>
</feature>
<keyword evidence="2 7" id="KW-0698">rRNA processing</keyword>
<evidence type="ECO:0000256" key="4">
    <source>
        <dbReference type="ARBA" id="ARBA00022741"/>
    </source>
</evidence>
<dbReference type="Proteomes" id="UP000183615">
    <property type="component" value="Unassembled WGS sequence"/>
</dbReference>
<feature type="binding site" evidence="7">
    <location>
        <position position="11"/>
    </location>
    <ligand>
        <name>ATP</name>
        <dbReference type="ChEBI" id="CHEBI:30616"/>
    </ligand>
</feature>
<evidence type="ECO:0000256" key="5">
    <source>
        <dbReference type="ARBA" id="ARBA00022777"/>
    </source>
</evidence>
<comment type="caution">
    <text evidence="7">Lacks conserved residue(s) required for the propagation of feature annotation.</text>
</comment>
<dbReference type="HAMAP" id="MF_00039">
    <property type="entry name" value="Adenylate_kinase_AK6"/>
    <property type="match status" value="1"/>
</dbReference>
<feature type="binding site" evidence="7">
    <location>
        <position position="14"/>
    </location>
    <ligand>
        <name>ATP</name>
        <dbReference type="ChEBI" id="CHEBI:30616"/>
    </ligand>
</feature>
<dbReference type="InterPro" id="IPR020618">
    <property type="entry name" value="Adenyl_kinase_AK6"/>
</dbReference>
<comment type="catalytic activity">
    <reaction evidence="7">
        <text>AMP + ATP = 2 ADP</text>
        <dbReference type="Rhea" id="RHEA:12973"/>
        <dbReference type="ChEBI" id="CHEBI:30616"/>
        <dbReference type="ChEBI" id="CHEBI:456215"/>
        <dbReference type="ChEBI" id="CHEBI:456216"/>
        <dbReference type="EC" id="2.7.4.3"/>
    </reaction>
</comment>
<protein>
    <recommendedName>
        <fullName evidence="7">Putative adenylate kinase</fullName>
        <shortName evidence="7">AK</shortName>
        <ecNumber evidence="7">2.7.4.3</ecNumber>
    </recommendedName>
    <alternativeName>
        <fullName evidence="7">ATP-AMP transphosphorylase</fullName>
    </alternativeName>
</protein>
<dbReference type="GO" id="GO:0006364">
    <property type="term" value="P:rRNA processing"/>
    <property type="evidence" value="ECO:0007669"/>
    <property type="project" value="UniProtKB-KW"/>
</dbReference>
<evidence type="ECO:0000256" key="7">
    <source>
        <dbReference type="HAMAP-Rule" id="MF_00039"/>
    </source>
</evidence>
<dbReference type="GO" id="GO:0005524">
    <property type="term" value="F:ATP binding"/>
    <property type="evidence" value="ECO:0007669"/>
    <property type="project" value="UniProtKB-UniRule"/>
</dbReference>
<proteinExistence type="inferred from homology"/>
<feature type="region of interest" description="LID" evidence="7">
    <location>
        <begin position="96"/>
        <end position="106"/>
    </location>
</feature>
<keyword evidence="6 7" id="KW-0067">ATP-binding</keyword>
<feature type="region of interest" description="NMP" evidence="7">
    <location>
        <begin position="27"/>
        <end position="47"/>
    </location>
</feature>
<comment type="caution">
    <text evidence="8">The sequence shown here is derived from an EMBL/GenBank/DDBJ whole genome shotgun (WGS) entry which is preliminary data.</text>
</comment>
<dbReference type="PANTHER" id="PTHR12595">
    <property type="entry name" value="POS9-ACTIVATING FACTOR FAP7-RELATED"/>
    <property type="match status" value="1"/>
</dbReference>
<comment type="catalytic activity">
    <reaction evidence="7">
        <text>ATP + H2O = ADP + phosphate + H(+)</text>
        <dbReference type="Rhea" id="RHEA:13065"/>
        <dbReference type="ChEBI" id="CHEBI:15377"/>
        <dbReference type="ChEBI" id="CHEBI:15378"/>
        <dbReference type="ChEBI" id="CHEBI:30616"/>
        <dbReference type="ChEBI" id="CHEBI:43474"/>
        <dbReference type="ChEBI" id="CHEBI:456216"/>
    </reaction>
</comment>